<evidence type="ECO:0000256" key="1">
    <source>
        <dbReference type="SAM" id="MobiDB-lite"/>
    </source>
</evidence>
<dbReference type="OrthoDB" id="283449at2"/>
<evidence type="ECO:0000313" key="3">
    <source>
        <dbReference type="Proteomes" id="UP000319004"/>
    </source>
</evidence>
<dbReference type="RefSeq" id="WP_145386142.1">
    <property type="nucleotide sequence ID" value="NZ_CP037423.1"/>
</dbReference>
<dbReference type="KEGG" id="snep:Enr13x_23850"/>
<sequence length="304" mass="33318">MKNLLTMICGNDPAVRQPAQVIQEICRLSDDEIDGQMKAATEEQRNVIGVYVGVCVRGKDSLSTLQCGALFSMFHAATPELSRAKQIEIMREETGICRTQQYRCVGAFKCFGRILIPDPKLASCFVVEALKILGMECVSQAARDRAIELAQKGNAITKEVAISLKQQFPKALQEPSPPNDSILPPKDVRDAKRSDGDPPKASAKKIDARENPDETALAEIEERKATLAATKSQPKKALPNDSVVYQDNAVRITVSPVGGRKKVSPEDTCYALEQALEQHRLKYPVHSLAATTVPAYSMEDNSHV</sequence>
<accession>A0A518HP36</accession>
<evidence type="ECO:0000313" key="2">
    <source>
        <dbReference type="EMBL" id="QDV42537.1"/>
    </source>
</evidence>
<feature type="compositionally biased region" description="Basic and acidic residues" evidence="1">
    <location>
        <begin position="186"/>
        <end position="212"/>
    </location>
</feature>
<proteinExistence type="predicted"/>
<feature type="region of interest" description="Disordered" evidence="1">
    <location>
        <begin position="169"/>
        <end position="213"/>
    </location>
</feature>
<dbReference type="AlphaFoldDB" id="A0A518HP36"/>
<reference evidence="2 3" key="1">
    <citation type="submission" date="2019-03" db="EMBL/GenBank/DDBJ databases">
        <title>Deep-cultivation of Planctomycetes and their phenomic and genomic characterization uncovers novel biology.</title>
        <authorList>
            <person name="Wiegand S."/>
            <person name="Jogler M."/>
            <person name="Boedeker C."/>
            <person name="Pinto D."/>
            <person name="Vollmers J."/>
            <person name="Rivas-Marin E."/>
            <person name="Kohn T."/>
            <person name="Peeters S.H."/>
            <person name="Heuer A."/>
            <person name="Rast P."/>
            <person name="Oberbeckmann S."/>
            <person name="Bunk B."/>
            <person name="Jeske O."/>
            <person name="Meyerdierks A."/>
            <person name="Storesund J.E."/>
            <person name="Kallscheuer N."/>
            <person name="Luecker S."/>
            <person name="Lage O.M."/>
            <person name="Pohl T."/>
            <person name="Merkel B.J."/>
            <person name="Hornburger P."/>
            <person name="Mueller R.-W."/>
            <person name="Bruemmer F."/>
            <person name="Labrenz M."/>
            <person name="Spormann A.M."/>
            <person name="Op den Camp H."/>
            <person name="Overmann J."/>
            <person name="Amann R."/>
            <person name="Jetten M.S.M."/>
            <person name="Mascher T."/>
            <person name="Medema M.H."/>
            <person name="Devos D.P."/>
            <person name="Kaster A.-K."/>
            <person name="Ovreas L."/>
            <person name="Rohde M."/>
            <person name="Galperin M.Y."/>
            <person name="Jogler C."/>
        </authorList>
    </citation>
    <scope>NUCLEOTIDE SEQUENCE [LARGE SCALE GENOMIC DNA]</scope>
    <source>
        <strain evidence="2 3">Enr13</strain>
    </source>
</reference>
<keyword evidence="3" id="KW-1185">Reference proteome</keyword>
<dbReference type="Proteomes" id="UP000319004">
    <property type="component" value="Chromosome"/>
</dbReference>
<organism evidence="2 3">
    <name type="scientific">Stieleria neptunia</name>
    <dbReference type="NCBI Taxonomy" id="2527979"/>
    <lineage>
        <taxon>Bacteria</taxon>
        <taxon>Pseudomonadati</taxon>
        <taxon>Planctomycetota</taxon>
        <taxon>Planctomycetia</taxon>
        <taxon>Pirellulales</taxon>
        <taxon>Pirellulaceae</taxon>
        <taxon>Stieleria</taxon>
    </lineage>
</organism>
<name>A0A518HP36_9BACT</name>
<dbReference type="EMBL" id="CP037423">
    <property type="protein sequence ID" value="QDV42537.1"/>
    <property type="molecule type" value="Genomic_DNA"/>
</dbReference>
<gene>
    <name evidence="2" type="ORF">Enr13x_23850</name>
</gene>
<protein>
    <submittedName>
        <fullName evidence="2">Uncharacterized protein</fullName>
    </submittedName>
</protein>